<sequence>MAVWSVQRAFQSRRARLVVAELVRGGEGLRGRLAAQLADRAIKVKNGARNAIVYDRPTMDLLAVWAPFFALKLNEVVVFASADSRARPVADGTVATSLFRPFLLVPLGYKAEAENLFSLLSPSYTIQCNLPSSYIDRNRRNK</sequence>
<proteinExistence type="predicted"/>
<organism evidence="1 2">
    <name type="scientific">Laodelphax striatellus</name>
    <name type="common">Small brown planthopper</name>
    <name type="synonym">Delphax striatella</name>
    <dbReference type="NCBI Taxonomy" id="195883"/>
    <lineage>
        <taxon>Eukaryota</taxon>
        <taxon>Metazoa</taxon>
        <taxon>Ecdysozoa</taxon>
        <taxon>Arthropoda</taxon>
        <taxon>Hexapoda</taxon>
        <taxon>Insecta</taxon>
        <taxon>Pterygota</taxon>
        <taxon>Neoptera</taxon>
        <taxon>Paraneoptera</taxon>
        <taxon>Hemiptera</taxon>
        <taxon>Auchenorrhyncha</taxon>
        <taxon>Fulgoroidea</taxon>
        <taxon>Delphacidae</taxon>
        <taxon>Criomorphinae</taxon>
        <taxon>Laodelphax</taxon>
    </lineage>
</organism>
<dbReference type="AlphaFoldDB" id="A0A482XKH8"/>
<comment type="caution">
    <text evidence="1">The sequence shown here is derived from an EMBL/GenBank/DDBJ whole genome shotgun (WGS) entry which is preliminary data.</text>
</comment>
<name>A0A482XKH8_LAOST</name>
<keyword evidence="2" id="KW-1185">Reference proteome</keyword>
<dbReference type="EMBL" id="QKKF02007188">
    <property type="protein sequence ID" value="RZF46050.1"/>
    <property type="molecule type" value="Genomic_DNA"/>
</dbReference>
<accession>A0A482XKH8</accession>
<protein>
    <submittedName>
        <fullName evidence="1">Uncharacterized protein</fullName>
    </submittedName>
</protein>
<evidence type="ECO:0000313" key="1">
    <source>
        <dbReference type="EMBL" id="RZF46050.1"/>
    </source>
</evidence>
<reference evidence="1 2" key="1">
    <citation type="journal article" date="2017" name="Gigascience">
        <title>Genome sequence of the small brown planthopper, Laodelphax striatellus.</title>
        <authorList>
            <person name="Zhu J."/>
            <person name="Jiang F."/>
            <person name="Wang X."/>
            <person name="Yang P."/>
            <person name="Bao Y."/>
            <person name="Zhao W."/>
            <person name="Wang W."/>
            <person name="Lu H."/>
            <person name="Wang Q."/>
            <person name="Cui N."/>
            <person name="Li J."/>
            <person name="Chen X."/>
            <person name="Luo L."/>
            <person name="Yu J."/>
            <person name="Kang L."/>
            <person name="Cui F."/>
        </authorList>
    </citation>
    <scope>NUCLEOTIDE SEQUENCE [LARGE SCALE GENOMIC DNA]</scope>
    <source>
        <strain evidence="1">Lst14</strain>
    </source>
</reference>
<gene>
    <name evidence="1" type="ORF">LSTR_LSTR004763</name>
</gene>
<dbReference type="Proteomes" id="UP000291343">
    <property type="component" value="Unassembled WGS sequence"/>
</dbReference>
<dbReference type="InParanoid" id="A0A482XKH8"/>
<evidence type="ECO:0000313" key="2">
    <source>
        <dbReference type="Proteomes" id="UP000291343"/>
    </source>
</evidence>